<name>A0A2T0Q2I1_9ACTN</name>
<dbReference type="Proteomes" id="UP000237846">
    <property type="component" value="Unassembled WGS sequence"/>
</dbReference>
<evidence type="ECO:0000313" key="1">
    <source>
        <dbReference type="EMBL" id="PRX98001.1"/>
    </source>
</evidence>
<protein>
    <submittedName>
        <fullName evidence="1">Uncharacterized protein</fullName>
    </submittedName>
</protein>
<gene>
    <name evidence="1" type="ORF">CLV72_105354</name>
</gene>
<organism evidence="1 2">
    <name type="scientific">Allonocardiopsis opalescens</name>
    <dbReference type="NCBI Taxonomy" id="1144618"/>
    <lineage>
        <taxon>Bacteria</taxon>
        <taxon>Bacillati</taxon>
        <taxon>Actinomycetota</taxon>
        <taxon>Actinomycetes</taxon>
        <taxon>Streptosporangiales</taxon>
        <taxon>Allonocardiopsis</taxon>
    </lineage>
</organism>
<keyword evidence="2" id="KW-1185">Reference proteome</keyword>
<dbReference type="AlphaFoldDB" id="A0A2T0Q2I1"/>
<proteinExistence type="predicted"/>
<dbReference type="EMBL" id="PVZC01000005">
    <property type="protein sequence ID" value="PRX98001.1"/>
    <property type="molecule type" value="Genomic_DNA"/>
</dbReference>
<sequence>MQIGRLDGDAAEFFLAHSPHAPLAACVGISDSSGEPVRIAFEESEAAHVMIVGRSRAAALGICTAMLLDLARQIVTTPDRRGMYTTPPFSILDLLGTEESRVFTDAAMSLPLAIKLERATDTAMTAFTDFDYELTRRQGDPDSPRHAKFLFLCGLQAAHGIRSRGLYRSPGVNPQAPKFARLLRRGGAWSLHTIVWCNSFVNLDLTMADGIGAFGHVVILDGAGPVPGRLAFADGLPADRARYVDARRGTAVPIVPFAVPTDAWCEAAIRSFE</sequence>
<dbReference type="OrthoDB" id="9807790at2"/>
<comment type="caution">
    <text evidence="1">The sequence shown here is derived from an EMBL/GenBank/DDBJ whole genome shotgun (WGS) entry which is preliminary data.</text>
</comment>
<evidence type="ECO:0000313" key="2">
    <source>
        <dbReference type="Proteomes" id="UP000237846"/>
    </source>
</evidence>
<dbReference type="RefSeq" id="WP_106247882.1">
    <property type="nucleotide sequence ID" value="NZ_PVZC01000005.1"/>
</dbReference>
<reference evidence="1 2" key="1">
    <citation type="submission" date="2018-03" db="EMBL/GenBank/DDBJ databases">
        <title>Genomic Encyclopedia of Archaeal and Bacterial Type Strains, Phase II (KMG-II): from individual species to whole genera.</title>
        <authorList>
            <person name="Goeker M."/>
        </authorList>
    </citation>
    <scope>NUCLEOTIDE SEQUENCE [LARGE SCALE GENOMIC DNA]</scope>
    <source>
        <strain evidence="1 2">DSM 45601</strain>
    </source>
</reference>
<accession>A0A2T0Q2I1</accession>